<name>A0A9Q3DBR5_9BASI</name>
<sequence>MWKLDARTIYRAIKSRFNRPSWSSVAHNAKILFNLADRIGDIEHFTLSVYESIQSIENQMGPLDGEKIATLAIFFLVPQLRDHITAAINTRLATNPHLKIHANDLLDMI</sequence>
<keyword evidence="2" id="KW-1185">Reference proteome</keyword>
<proteinExistence type="predicted"/>
<protein>
    <submittedName>
        <fullName evidence="1">Uncharacterized protein</fullName>
    </submittedName>
</protein>
<organism evidence="1 2">
    <name type="scientific">Austropuccinia psidii MF-1</name>
    <dbReference type="NCBI Taxonomy" id="1389203"/>
    <lineage>
        <taxon>Eukaryota</taxon>
        <taxon>Fungi</taxon>
        <taxon>Dikarya</taxon>
        <taxon>Basidiomycota</taxon>
        <taxon>Pucciniomycotina</taxon>
        <taxon>Pucciniomycetes</taxon>
        <taxon>Pucciniales</taxon>
        <taxon>Sphaerophragmiaceae</taxon>
        <taxon>Austropuccinia</taxon>
    </lineage>
</organism>
<gene>
    <name evidence="1" type="ORF">O181_037608</name>
</gene>
<accession>A0A9Q3DBR5</accession>
<dbReference type="EMBL" id="AVOT02014450">
    <property type="protein sequence ID" value="MBW0497893.1"/>
    <property type="molecule type" value="Genomic_DNA"/>
</dbReference>
<dbReference type="Proteomes" id="UP000765509">
    <property type="component" value="Unassembled WGS sequence"/>
</dbReference>
<dbReference type="AlphaFoldDB" id="A0A9Q3DBR5"/>
<comment type="caution">
    <text evidence="1">The sequence shown here is derived from an EMBL/GenBank/DDBJ whole genome shotgun (WGS) entry which is preliminary data.</text>
</comment>
<evidence type="ECO:0000313" key="2">
    <source>
        <dbReference type="Proteomes" id="UP000765509"/>
    </source>
</evidence>
<reference evidence="1" key="1">
    <citation type="submission" date="2021-03" db="EMBL/GenBank/DDBJ databases">
        <title>Draft genome sequence of rust myrtle Austropuccinia psidii MF-1, a brazilian biotype.</title>
        <authorList>
            <person name="Quecine M.C."/>
            <person name="Pachon D.M.R."/>
            <person name="Bonatelli M.L."/>
            <person name="Correr F.H."/>
            <person name="Franceschini L.M."/>
            <person name="Leite T.F."/>
            <person name="Margarido G.R.A."/>
            <person name="Almeida C.A."/>
            <person name="Ferrarezi J.A."/>
            <person name="Labate C.A."/>
        </authorList>
    </citation>
    <scope>NUCLEOTIDE SEQUENCE</scope>
    <source>
        <strain evidence="1">MF-1</strain>
    </source>
</reference>
<evidence type="ECO:0000313" key="1">
    <source>
        <dbReference type="EMBL" id="MBW0497893.1"/>
    </source>
</evidence>